<sequence>MPVRGPGWDAAGMTLIVTGSIAQDYRMVFSGSFADQLLPEHAEALSLSFLVDELEIRRGGSGANIAFNLGWLGLGPVLVGSVGTDFGEYDDWLRAHGVDTGFLHVSTTRRTARYLCTTDNARKQIASFYSGAMVESRTIELAPVVDRVGGTPLVVVAPNVPAAMLHHTSECRARGYRFAADPSQQLARLSGEEVRALVDGAEFLFGNEYERRLLEHKAGWSPVELARRVSVVVTTLGERGVTVTRGGAEPTVVRPPKPRTPTDPTGGGDAFRAGFLAGCQWGLGDERAAQLGCALAVIALETPGAQEHPTDRGNLLDRLADAYGAEAAADVRPFLP</sequence>
<evidence type="ECO:0000256" key="3">
    <source>
        <dbReference type="ARBA" id="ARBA00022777"/>
    </source>
</evidence>
<evidence type="ECO:0000256" key="2">
    <source>
        <dbReference type="ARBA" id="ARBA00022679"/>
    </source>
</evidence>
<dbReference type="Proteomes" id="UP000502508">
    <property type="component" value="Chromosome"/>
</dbReference>
<gene>
    <name evidence="7" type="ORF">Pflav_021160</name>
</gene>
<dbReference type="Pfam" id="PF00294">
    <property type="entry name" value="PfkB"/>
    <property type="match status" value="1"/>
</dbReference>
<evidence type="ECO:0000256" key="4">
    <source>
        <dbReference type="RuleBase" id="RU003704"/>
    </source>
</evidence>
<dbReference type="AlphaFoldDB" id="A0A6F8XPF6"/>
<comment type="similarity">
    <text evidence="1 4">Belongs to the carbohydrate kinase PfkB family.</text>
</comment>
<feature type="region of interest" description="Disordered" evidence="5">
    <location>
        <begin position="246"/>
        <end position="268"/>
    </location>
</feature>
<dbReference type="PROSITE" id="PS00584">
    <property type="entry name" value="PFKB_KINASES_2"/>
    <property type="match status" value="1"/>
</dbReference>
<dbReference type="InterPro" id="IPR050306">
    <property type="entry name" value="PfkB_Carbo_kinase"/>
</dbReference>
<dbReference type="Gene3D" id="3.40.1190.20">
    <property type="match status" value="1"/>
</dbReference>
<protein>
    <submittedName>
        <fullName evidence="7">Kinase</fullName>
    </submittedName>
</protein>
<dbReference type="CDD" id="cd01942">
    <property type="entry name" value="ribokinase_group_A"/>
    <property type="match status" value="1"/>
</dbReference>
<evidence type="ECO:0000313" key="8">
    <source>
        <dbReference type="Proteomes" id="UP000502508"/>
    </source>
</evidence>
<dbReference type="EMBL" id="AP022870">
    <property type="protein sequence ID" value="BCB75706.1"/>
    <property type="molecule type" value="Genomic_DNA"/>
</dbReference>
<dbReference type="InterPro" id="IPR029056">
    <property type="entry name" value="Ribokinase-like"/>
</dbReference>
<dbReference type="InterPro" id="IPR002173">
    <property type="entry name" value="Carboh/pur_kinase_PfkB_CS"/>
</dbReference>
<dbReference type="PANTHER" id="PTHR43085">
    <property type="entry name" value="HEXOKINASE FAMILY MEMBER"/>
    <property type="match status" value="1"/>
</dbReference>
<dbReference type="PANTHER" id="PTHR43085:SF46">
    <property type="entry name" value="ADENOSINE KINASE"/>
    <property type="match status" value="1"/>
</dbReference>
<dbReference type="GO" id="GO:0006000">
    <property type="term" value="P:fructose metabolic process"/>
    <property type="evidence" value="ECO:0007669"/>
    <property type="project" value="UniProtKB-ARBA"/>
</dbReference>
<evidence type="ECO:0000256" key="1">
    <source>
        <dbReference type="ARBA" id="ARBA00010688"/>
    </source>
</evidence>
<reference evidence="7 8" key="2">
    <citation type="submission" date="2020-03" db="EMBL/GenBank/DDBJ databases">
        <authorList>
            <person name="Ichikawa N."/>
            <person name="Kimura A."/>
            <person name="Kitahashi Y."/>
            <person name="Uohara A."/>
        </authorList>
    </citation>
    <scope>NUCLEOTIDE SEQUENCE [LARGE SCALE GENOMIC DNA]</scope>
    <source>
        <strain evidence="7 8">NBRC 107702</strain>
    </source>
</reference>
<dbReference type="InterPro" id="IPR002139">
    <property type="entry name" value="Ribo/fructo_kinase"/>
</dbReference>
<dbReference type="PROSITE" id="PS00583">
    <property type="entry name" value="PFKB_KINASES_1"/>
    <property type="match status" value="1"/>
</dbReference>
<evidence type="ECO:0000313" key="7">
    <source>
        <dbReference type="EMBL" id="BCB75706.1"/>
    </source>
</evidence>
<feature type="domain" description="Carbohydrate kinase PfkB" evidence="6">
    <location>
        <begin position="46"/>
        <end position="307"/>
    </location>
</feature>
<keyword evidence="8" id="KW-1185">Reference proteome</keyword>
<evidence type="ECO:0000259" key="6">
    <source>
        <dbReference type="Pfam" id="PF00294"/>
    </source>
</evidence>
<keyword evidence="2 4" id="KW-0808">Transferase</keyword>
<dbReference type="SUPFAM" id="SSF53613">
    <property type="entry name" value="Ribokinase-like"/>
    <property type="match status" value="1"/>
</dbReference>
<reference evidence="7 8" key="1">
    <citation type="submission" date="2020-03" db="EMBL/GenBank/DDBJ databases">
        <title>Whole genome shotgun sequence of Phytohabitans flavus NBRC 107702.</title>
        <authorList>
            <person name="Komaki H."/>
            <person name="Tamura T."/>
        </authorList>
    </citation>
    <scope>NUCLEOTIDE SEQUENCE [LARGE SCALE GENOMIC DNA]</scope>
    <source>
        <strain evidence="7 8">NBRC 107702</strain>
    </source>
</reference>
<dbReference type="KEGG" id="pfla:Pflav_021160"/>
<accession>A0A6F8XPF6</accession>
<dbReference type="InterPro" id="IPR011611">
    <property type="entry name" value="PfkB_dom"/>
</dbReference>
<dbReference type="PRINTS" id="PR00990">
    <property type="entry name" value="RIBOKINASE"/>
</dbReference>
<keyword evidence="3 4" id="KW-0418">Kinase</keyword>
<proteinExistence type="inferred from homology"/>
<evidence type="ECO:0000256" key="5">
    <source>
        <dbReference type="SAM" id="MobiDB-lite"/>
    </source>
</evidence>
<name>A0A6F8XPF6_9ACTN</name>
<organism evidence="7 8">
    <name type="scientific">Phytohabitans flavus</name>
    <dbReference type="NCBI Taxonomy" id="1076124"/>
    <lineage>
        <taxon>Bacteria</taxon>
        <taxon>Bacillati</taxon>
        <taxon>Actinomycetota</taxon>
        <taxon>Actinomycetes</taxon>
        <taxon>Micromonosporales</taxon>
        <taxon>Micromonosporaceae</taxon>
    </lineage>
</organism>
<dbReference type="GO" id="GO:0008865">
    <property type="term" value="F:fructokinase activity"/>
    <property type="evidence" value="ECO:0007669"/>
    <property type="project" value="UniProtKB-ARBA"/>
</dbReference>